<evidence type="ECO:0000313" key="5">
    <source>
        <dbReference type="EMBL" id="ALC42705.1"/>
    </source>
</evidence>
<evidence type="ECO:0000256" key="2">
    <source>
        <dbReference type="ARBA" id="ARBA00023140"/>
    </source>
</evidence>
<keyword evidence="2" id="KW-0576">Peroxisome</keyword>
<dbReference type="InterPro" id="IPR045851">
    <property type="entry name" value="AMP-bd_C_sf"/>
</dbReference>
<dbReference type="Pfam" id="PF00501">
    <property type="entry name" value="AMP-binding"/>
    <property type="match status" value="1"/>
</dbReference>
<dbReference type="SMR" id="A0A0M4EM03"/>
<evidence type="ECO:0000259" key="3">
    <source>
        <dbReference type="Pfam" id="PF00501"/>
    </source>
</evidence>
<dbReference type="InterPro" id="IPR000873">
    <property type="entry name" value="AMP-dep_synth/lig_dom"/>
</dbReference>
<comment type="subcellular location">
    <subcellularLocation>
        <location evidence="1">Peroxisome</location>
    </subcellularLocation>
</comment>
<dbReference type="OrthoDB" id="10253869at2759"/>
<reference evidence="5 6" key="1">
    <citation type="submission" date="2015-08" db="EMBL/GenBank/DDBJ databases">
        <title>Ancestral chromatin configuration constrains chromatin evolution on differentiating sex chromosomes in Drosophila.</title>
        <authorList>
            <person name="Zhou Q."/>
            <person name="Bachtrog D."/>
        </authorList>
    </citation>
    <scope>NUCLEOTIDE SEQUENCE [LARGE SCALE GENOMIC DNA]</scope>
    <source>
        <tissue evidence="5">Whole larvae</tissue>
    </source>
</reference>
<organism evidence="5 6">
    <name type="scientific">Drosophila busckii</name>
    <name type="common">Fruit fly</name>
    <dbReference type="NCBI Taxonomy" id="30019"/>
    <lineage>
        <taxon>Eukaryota</taxon>
        <taxon>Metazoa</taxon>
        <taxon>Ecdysozoa</taxon>
        <taxon>Arthropoda</taxon>
        <taxon>Hexapoda</taxon>
        <taxon>Insecta</taxon>
        <taxon>Pterygota</taxon>
        <taxon>Neoptera</taxon>
        <taxon>Endopterygota</taxon>
        <taxon>Diptera</taxon>
        <taxon>Brachycera</taxon>
        <taxon>Muscomorpha</taxon>
        <taxon>Ephydroidea</taxon>
        <taxon>Drosophilidae</taxon>
        <taxon>Drosophila</taxon>
    </lineage>
</organism>
<name>A0A0M4EM03_DROBS</name>
<dbReference type="AlphaFoldDB" id="A0A0M4EM03"/>
<dbReference type="STRING" id="30019.A0A0M4EM03"/>
<dbReference type="Gene3D" id="3.40.50.12780">
    <property type="entry name" value="N-terminal domain of ligase-like"/>
    <property type="match status" value="1"/>
</dbReference>
<dbReference type="Proteomes" id="UP000494163">
    <property type="component" value="Chromosome 2R"/>
</dbReference>
<dbReference type="PANTHER" id="PTHR24096">
    <property type="entry name" value="LONG-CHAIN-FATTY-ACID--COA LIGASE"/>
    <property type="match status" value="1"/>
</dbReference>
<dbReference type="GO" id="GO:0004467">
    <property type="term" value="F:long-chain fatty acid-CoA ligase activity"/>
    <property type="evidence" value="ECO:0007669"/>
    <property type="project" value="TreeGrafter"/>
</dbReference>
<sequence>MSLAETIYDEQAQLWHGPERTAAFDASISIAEHIYNALKEQPTHTYQIKHAAASNQVVSKAQTLSAAIRLATFLEAEGLSHQHVVGIIARNSPEVTQLIFACLFNATPFHAVNPAQDAHAIAAIYAITKPKFIFCNGKDYKRIAQATKQWKPVIIAIEEQMQNILGTAEENQHYRPQQLVEGAAQIMAIICSSGTTGLPKAVTLTNAQLCQVAPYGSSDDVVYTTAGYDWLTGIKTLLANTLYGASSVVSSAAFSVPSIQQLIRQHKVSICHMSHWQFNELFTSALVDPAALASLQLIVYGGGWVAAKLVQRARELLESTHLLGIYGTTETDIVAVCVNATEDNLAGMLLPGVSLRIVNAAGENLGLHQVGEVLIKTNLSWRGYCNNAAATAQTLDAQGWYHMGDLGYFDEQQYLYIVDRKKDVLKFKGMQYTPNEIERVIRQLPQVLHVCVVGMRHELYGDMAGALIVKQPLSALTAPQVALHVAQSLPQHKQLHAGVLFVPQLPVNANGKLLRAVAKQMFQQQQQQLLQAKL</sequence>
<gene>
    <name evidence="5" type="ORF">Dbus_chr2Rg2284</name>
</gene>
<dbReference type="InterPro" id="IPR042099">
    <property type="entry name" value="ANL_N_sf"/>
</dbReference>
<dbReference type="InterPro" id="IPR025110">
    <property type="entry name" value="AMP-bd_C"/>
</dbReference>
<evidence type="ECO:0000313" key="6">
    <source>
        <dbReference type="Proteomes" id="UP000494163"/>
    </source>
</evidence>
<dbReference type="Gene3D" id="3.30.300.30">
    <property type="match status" value="1"/>
</dbReference>
<evidence type="ECO:0000259" key="4">
    <source>
        <dbReference type="Pfam" id="PF13193"/>
    </source>
</evidence>
<dbReference type="InterPro" id="IPR020845">
    <property type="entry name" value="AMP-binding_CS"/>
</dbReference>
<dbReference type="SUPFAM" id="SSF56801">
    <property type="entry name" value="Acetyl-CoA synthetase-like"/>
    <property type="match status" value="1"/>
</dbReference>
<feature type="domain" description="AMP-dependent synthetase/ligase" evidence="3">
    <location>
        <begin position="49"/>
        <end position="384"/>
    </location>
</feature>
<feature type="domain" description="AMP-binding enzyme C-terminal" evidence="4">
    <location>
        <begin position="436"/>
        <end position="512"/>
    </location>
</feature>
<proteinExistence type="predicted"/>
<protein>
    <submittedName>
        <fullName evidence="5">CG4563</fullName>
    </submittedName>
</protein>
<dbReference type="PROSITE" id="PS00455">
    <property type="entry name" value="AMP_BINDING"/>
    <property type="match status" value="1"/>
</dbReference>
<keyword evidence="6" id="KW-1185">Reference proteome</keyword>
<dbReference type="EMBL" id="CP012524">
    <property type="protein sequence ID" value="ALC42705.1"/>
    <property type="molecule type" value="Genomic_DNA"/>
</dbReference>
<dbReference type="Pfam" id="PF13193">
    <property type="entry name" value="AMP-binding_C"/>
    <property type="match status" value="1"/>
</dbReference>
<dbReference type="GO" id="GO:0005777">
    <property type="term" value="C:peroxisome"/>
    <property type="evidence" value="ECO:0007669"/>
    <property type="project" value="UniProtKB-SubCell"/>
</dbReference>
<dbReference type="OMA" id="QTMAIVC"/>
<dbReference type="GO" id="GO:0046949">
    <property type="term" value="P:fatty-acyl-CoA biosynthetic process"/>
    <property type="evidence" value="ECO:0007669"/>
    <property type="project" value="TreeGrafter"/>
</dbReference>
<evidence type="ECO:0000256" key="1">
    <source>
        <dbReference type="ARBA" id="ARBA00004275"/>
    </source>
</evidence>
<accession>A0A0M4EM03</accession>
<dbReference type="FunFam" id="3.40.50.12780:FF:000025">
    <property type="entry name" value="luciferin 4-monooxygenase"/>
    <property type="match status" value="1"/>
</dbReference>
<dbReference type="PANTHER" id="PTHR24096:SF353">
    <property type="entry name" value="GH16244P-RELATED"/>
    <property type="match status" value="1"/>
</dbReference>